<name>A0A8S1WRG3_9CILI</name>
<protein>
    <recommendedName>
        <fullName evidence="1">Helicase C-terminal domain-containing protein</fullName>
    </recommendedName>
</protein>
<proteinExistence type="predicted"/>
<sequence length="85" mass="10001">MAEFRQGNNQVFIATDFWERGLDVQQVYLLINCDLPNSRKCYFHRINRSGRFGGRALPIILLNNQILDFQEILNNIILSKLMRCL</sequence>
<gene>
    <name evidence="2" type="ORF">PPENT_87.1.T0980004</name>
</gene>
<dbReference type="PANTHER" id="PTHR47958">
    <property type="entry name" value="ATP-DEPENDENT RNA HELICASE DBP3"/>
    <property type="match status" value="1"/>
</dbReference>
<keyword evidence="3" id="KW-1185">Reference proteome</keyword>
<dbReference type="EMBL" id="CAJJDO010000098">
    <property type="protein sequence ID" value="CAD8190965.1"/>
    <property type="molecule type" value="Genomic_DNA"/>
</dbReference>
<reference evidence="2" key="1">
    <citation type="submission" date="2021-01" db="EMBL/GenBank/DDBJ databases">
        <authorList>
            <consortium name="Genoscope - CEA"/>
            <person name="William W."/>
        </authorList>
    </citation>
    <scope>NUCLEOTIDE SEQUENCE</scope>
</reference>
<dbReference type="AlphaFoldDB" id="A0A8S1WRG3"/>
<accession>A0A8S1WRG3</accession>
<organism evidence="2 3">
    <name type="scientific">Paramecium pentaurelia</name>
    <dbReference type="NCBI Taxonomy" id="43138"/>
    <lineage>
        <taxon>Eukaryota</taxon>
        <taxon>Sar</taxon>
        <taxon>Alveolata</taxon>
        <taxon>Ciliophora</taxon>
        <taxon>Intramacronucleata</taxon>
        <taxon>Oligohymenophorea</taxon>
        <taxon>Peniculida</taxon>
        <taxon>Parameciidae</taxon>
        <taxon>Paramecium</taxon>
    </lineage>
</organism>
<dbReference type="InterPro" id="IPR001650">
    <property type="entry name" value="Helicase_C-like"/>
</dbReference>
<dbReference type="Pfam" id="PF00271">
    <property type="entry name" value="Helicase_C"/>
    <property type="match status" value="1"/>
</dbReference>
<evidence type="ECO:0000313" key="3">
    <source>
        <dbReference type="Proteomes" id="UP000689195"/>
    </source>
</evidence>
<dbReference type="PROSITE" id="PS51194">
    <property type="entry name" value="HELICASE_CTER"/>
    <property type="match status" value="1"/>
</dbReference>
<dbReference type="Proteomes" id="UP000689195">
    <property type="component" value="Unassembled WGS sequence"/>
</dbReference>
<feature type="domain" description="Helicase C-terminal" evidence="1">
    <location>
        <begin position="1"/>
        <end position="85"/>
    </location>
</feature>
<comment type="caution">
    <text evidence="2">The sequence shown here is derived from an EMBL/GenBank/DDBJ whole genome shotgun (WGS) entry which is preliminary data.</text>
</comment>
<evidence type="ECO:0000259" key="1">
    <source>
        <dbReference type="PROSITE" id="PS51194"/>
    </source>
</evidence>
<evidence type="ECO:0000313" key="2">
    <source>
        <dbReference type="EMBL" id="CAD8190965.1"/>
    </source>
</evidence>
<dbReference type="OrthoDB" id="10265785at2759"/>